<dbReference type="EMBL" id="JAGMUV010000006">
    <property type="protein sequence ID" value="KAH7152749.1"/>
    <property type="molecule type" value="Genomic_DNA"/>
</dbReference>
<evidence type="ECO:0000313" key="2">
    <source>
        <dbReference type="Proteomes" id="UP000738349"/>
    </source>
</evidence>
<name>A0A9P9F4D7_9HYPO</name>
<sequence length="95" mass="10655">MKATGGRILLASTPRSVSSLFFFPVLPYLPNTTGRTEGRRIMYNNVLEKCFLFPADLRLRDTASFFVSRFLDGSPCLYAECRSPGVVKRTLQSNS</sequence>
<keyword evidence="2" id="KW-1185">Reference proteome</keyword>
<organism evidence="1 2">
    <name type="scientific">Dactylonectria macrodidyma</name>
    <dbReference type="NCBI Taxonomy" id="307937"/>
    <lineage>
        <taxon>Eukaryota</taxon>
        <taxon>Fungi</taxon>
        <taxon>Dikarya</taxon>
        <taxon>Ascomycota</taxon>
        <taxon>Pezizomycotina</taxon>
        <taxon>Sordariomycetes</taxon>
        <taxon>Hypocreomycetidae</taxon>
        <taxon>Hypocreales</taxon>
        <taxon>Nectriaceae</taxon>
        <taxon>Dactylonectria</taxon>
    </lineage>
</organism>
<gene>
    <name evidence="1" type="ORF">EDB81DRAFT_789602</name>
</gene>
<comment type="caution">
    <text evidence="1">The sequence shown here is derived from an EMBL/GenBank/DDBJ whole genome shotgun (WGS) entry which is preliminary data.</text>
</comment>
<dbReference type="AlphaFoldDB" id="A0A9P9F4D7"/>
<accession>A0A9P9F4D7</accession>
<evidence type="ECO:0000313" key="1">
    <source>
        <dbReference type="EMBL" id="KAH7152749.1"/>
    </source>
</evidence>
<dbReference type="Proteomes" id="UP000738349">
    <property type="component" value="Unassembled WGS sequence"/>
</dbReference>
<reference evidence="1" key="1">
    <citation type="journal article" date="2021" name="Nat. Commun.">
        <title>Genetic determinants of endophytism in the Arabidopsis root mycobiome.</title>
        <authorList>
            <person name="Mesny F."/>
            <person name="Miyauchi S."/>
            <person name="Thiergart T."/>
            <person name="Pickel B."/>
            <person name="Atanasova L."/>
            <person name="Karlsson M."/>
            <person name="Huettel B."/>
            <person name="Barry K.W."/>
            <person name="Haridas S."/>
            <person name="Chen C."/>
            <person name="Bauer D."/>
            <person name="Andreopoulos W."/>
            <person name="Pangilinan J."/>
            <person name="LaButti K."/>
            <person name="Riley R."/>
            <person name="Lipzen A."/>
            <person name="Clum A."/>
            <person name="Drula E."/>
            <person name="Henrissat B."/>
            <person name="Kohler A."/>
            <person name="Grigoriev I.V."/>
            <person name="Martin F.M."/>
            <person name="Hacquard S."/>
        </authorList>
    </citation>
    <scope>NUCLEOTIDE SEQUENCE</scope>
    <source>
        <strain evidence="1">MPI-CAGE-AT-0147</strain>
    </source>
</reference>
<proteinExistence type="predicted"/>
<protein>
    <submittedName>
        <fullName evidence="1">Uncharacterized protein</fullName>
    </submittedName>
</protein>